<evidence type="ECO:0000313" key="1">
    <source>
        <dbReference type="EMBL" id="DAF89980.1"/>
    </source>
</evidence>
<accession>A0A8S5U6A8</accession>
<protein>
    <submittedName>
        <fullName evidence="1">Restriction alleviation protein</fullName>
    </submittedName>
</protein>
<dbReference type="EMBL" id="BK016019">
    <property type="protein sequence ID" value="DAF89980.1"/>
    <property type="molecule type" value="Genomic_DNA"/>
</dbReference>
<dbReference type="Pfam" id="PF14354">
    <property type="entry name" value="Lar_restr_allev"/>
    <property type="match status" value="1"/>
</dbReference>
<name>A0A8S5U6A8_9CAUD</name>
<reference evidence="1" key="1">
    <citation type="journal article" date="2021" name="Proc. Natl. Acad. Sci. U.S.A.">
        <title>A Catalog of Tens of Thousands of Viruses from Human Metagenomes Reveals Hidden Associations with Chronic Diseases.</title>
        <authorList>
            <person name="Tisza M.J."/>
            <person name="Buck C.B."/>
        </authorList>
    </citation>
    <scope>NUCLEOTIDE SEQUENCE</scope>
    <source>
        <strain evidence="1">CtBCv9</strain>
    </source>
</reference>
<sequence length="59" mass="6561">MTDLKPCPFCGRRPVRECLSDGKEYIICSNVNCPCKPMTAAYKPKGAAVRAWNRRADNG</sequence>
<proteinExistence type="predicted"/>
<organism evidence="1">
    <name type="scientific">Myoviridae sp. ctBCv9</name>
    <dbReference type="NCBI Taxonomy" id="2825045"/>
    <lineage>
        <taxon>Viruses</taxon>
        <taxon>Duplodnaviria</taxon>
        <taxon>Heunggongvirae</taxon>
        <taxon>Uroviricota</taxon>
        <taxon>Caudoviricetes</taxon>
    </lineage>
</organism>